<protein>
    <submittedName>
        <fullName evidence="4">Molecular chaperone DjiA</fullName>
    </submittedName>
</protein>
<keyword evidence="5" id="KW-1185">Reference proteome</keyword>
<evidence type="ECO:0000256" key="2">
    <source>
        <dbReference type="SAM" id="Phobius"/>
    </source>
</evidence>
<dbReference type="Gene3D" id="1.10.287.110">
    <property type="entry name" value="DnaJ domain"/>
    <property type="match status" value="1"/>
</dbReference>
<gene>
    <name evidence="4" type="ORF">K8352_12625</name>
</gene>
<name>A0AAE3JTK5_9FLAO</name>
<dbReference type="PANTHER" id="PTHR44360:SF1">
    <property type="entry name" value="DNAJ HOMOLOG SUBFAMILY B MEMBER 9"/>
    <property type="match status" value="1"/>
</dbReference>
<feature type="domain" description="J" evidence="3">
    <location>
        <begin position="179"/>
        <end position="244"/>
    </location>
</feature>
<feature type="transmembrane region" description="Helical" evidence="2">
    <location>
        <begin position="12"/>
        <end position="29"/>
    </location>
</feature>
<dbReference type="AlphaFoldDB" id="A0AAE3JTK5"/>
<dbReference type="GO" id="GO:0051787">
    <property type="term" value="F:misfolded protein binding"/>
    <property type="evidence" value="ECO:0007669"/>
    <property type="project" value="TreeGrafter"/>
</dbReference>
<dbReference type="Pfam" id="PF05099">
    <property type="entry name" value="TerB"/>
    <property type="match status" value="1"/>
</dbReference>
<dbReference type="InterPro" id="IPR051948">
    <property type="entry name" value="Hsp70_co-chaperone_J-domain"/>
</dbReference>
<dbReference type="GO" id="GO:0051087">
    <property type="term" value="F:protein-folding chaperone binding"/>
    <property type="evidence" value="ECO:0007669"/>
    <property type="project" value="TreeGrafter"/>
</dbReference>
<dbReference type="Proteomes" id="UP001200642">
    <property type="component" value="Unassembled WGS sequence"/>
</dbReference>
<dbReference type="SUPFAM" id="SSF158682">
    <property type="entry name" value="TerB-like"/>
    <property type="match status" value="1"/>
</dbReference>
<evidence type="ECO:0000313" key="4">
    <source>
        <dbReference type="EMBL" id="MCG2461597.1"/>
    </source>
</evidence>
<sequence length="244" mass="27831">MVKWFAAILGYYIFRFPGAILGFLIGSYIDSLSGSGSKTIFGGPSQQNVSPADFELHLLSLCSIVIKADGRATQSELDYVRLYFVRTYGKEKANAIFRTFNEVIKKREISAQKICSVLNQRTRYEVRLQLLHFLFGIAQADGVMTRKEIDKIKEIAGYLRVGHHDFESIMAMFVKSADNAYKILEIEKTATDDEVKSAYRTMAKKYHPDRVNTQDEAIKQGAEEKFKEVQKAYEEIQAERGRNL</sequence>
<dbReference type="RefSeq" id="WP_317902738.1">
    <property type="nucleotide sequence ID" value="NZ_JAIRBC010000017.1"/>
</dbReference>
<evidence type="ECO:0000313" key="5">
    <source>
        <dbReference type="Proteomes" id="UP001200642"/>
    </source>
</evidence>
<keyword evidence="2" id="KW-1133">Transmembrane helix</keyword>
<dbReference type="Pfam" id="PF00226">
    <property type="entry name" value="DnaJ"/>
    <property type="match status" value="1"/>
</dbReference>
<dbReference type="EMBL" id="JAIRBC010000017">
    <property type="protein sequence ID" value="MCG2461597.1"/>
    <property type="molecule type" value="Genomic_DNA"/>
</dbReference>
<dbReference type="Gene3D" id="1.10.3680.10">
    <property type="entry name" value="TerB-like"/>
    <property type="match status" value="1"/>
</dbReference>
<organism evidence="4 5">
    <name type="scientific">Cerina litoralis</name>
    <dbReference type="NCBI Taxonomy" id="2874477"/>
    <lineage>
        <taxon>Bacteria</taxon>
        <taxon>Pseudomonadati</taxon>
        <taxon>Bacteroidota</taxon>
        <taxon>Flavobacteriia</taxon>
        <taxon>Flavobacteriales</taxon>
        <taxon>Flavobacteriaceae</taxon>
        <taxon>Cerina</taxon>
    </lineage>
</organism>
<reference evidence="4" key="1">
    <citation type="submission" date="2023-02" db="EMBL/GenBank/DDBJ databases">
        <title>Genome of Flavobacteriaceae gen. nov. sp. strain F89.</title>
        <authorList>
            <person name="Wang Y."/>
        </authorList>
    </citation>
    <scope>NUCLEOTIDE SEQUENCE</scope>
    <source>
        <strain evidence="4">F89</strain>
    </source>
</reference>
<accession>A0AAE3JTK5</accession>
<dbReference type="PANTHER" id="PTHR44360">
    <property type="entry name" value="DNAJ HOMOLOG SUBFAMILY B MEMBER 9"/>
    <property type="match status" value="1"/>
</dbReference>
<dbReference type="PRINTS" id="PR00625">
    <property type="entry name" value="JDOMAIN"/>
</dbReference>
<dbReference type="InterPro" id="IPR001623">
    <property type="entry name" value="DnaJ_domain"/>
</dbReference>
<keyword evidence="2" id="KW-0472">Membrane</keyword>
<dbReference type="InterPro" id="IPR007791">
    <property type="entry name" value="DjlA_N"/>
</dbReference>
<proteinExistence type="predicted"/>
<comment type="caution">
    <text evidence="4">The sequence shown here is derived from an EMBL/GenBank/DDBJ whole genome shotgun (WGS) entry which is preliminary data.</text>
</comment>
<dbReference type="SUPFAM" id="SSF46565">
    <property type="entry name" value="Chaperone J-domain"/>
    <property type="match status" value="1"/>
</dbReference>
<evidence type="ECO:0000256" key="1">
    <source>
        <dbReference type="ARBA" id="ARBA00023186"/>
    </source>
</evidence>
<dbReference type="PROSITE" id="PS50076">
    <property type="entry name" value="DNAJ_2"/>
    <property type="match status" value="1"/>
</dbReference>
<dbReference type="SMART" id="SM00271">
    <property type="entry name" value="DnaJ"/>
    <property type="match status" value="1"/>
</dbReference>
<dbReference type="InterPro" id="IPR036869">
    <property type="entry name" value="J_dom_sf"/>
</dbReference>
<keyword evidence="1" id="KW-0143">Chaperone</keyword>
<dbReference type="CDD" id="cd07316">
    <property type="entry name" value="terB_like_DjlA"/>
    <property type="match status" value="1"/>
</dbReference>
<dbReference type="CDD" id="cd06257">
    <property type="entry name" value="DnaJ"/>
    <property type="match status" value="1"/>
</dbReference>
<dbReference type="GO" id="GO:0036503">
    <property type="term" value="P:ERAD pathway"/>
    <property type="evidence" value="ECO:0007669"/>
    <property type="project" value="TreeGrafter"/>
</dbReference>
<keyword evidence="2" id="KW-0812">Transmembrane</keyword>
<evidence type="ECO:0000259" key="3">
    <source>
        <dbReference type="PROSITE" id="PS50076"/>
    </source>
</evidence>
<dbReference type="InterPro" id="IPR029024">
    <property type="entry name" value="TerB-like"/>
</dbReference>